<organism evidence="3 4">
    <name type="scientific">Angiostrongylus cantonensis</name>
    <name type="common">Rat lungworm</name>
    <dbReference type="NCBI Taxonomy" id="6313"/>
    <lineage>
        <taxon>Eukaryota</taxon>
        <taxon>Metazoa</taxon>
        <taxon>Ecdysozoa</taxon>
        <taxon>Nematoda</taxon>
        <taxon>Chromadorea</taxon>
        <taxon>Rhabditida</taxon>
        <taxon>Rhabditina</taxon>
        <taxon>Rhabditomorpha</taxon>
        <taxon>Strongyloidea</taxon>
        <taxon>Metastrongylidae</taxon>
        <taxon>Angiostrongylus</taxon>
    </lineage>
</organism>
<dbReference type="SUPFAM" id="SSF51395">
    <property type="entry name" value="FMN-linked oxidoreductases"/>
    <property type="match status" value="1"/>
</dbReference>
<dbReference type="Proteomes" id="UP000035642">
    <property type="component" value="Unassembled WGS sequence"/>
</dbReference>
<dbReference type="InterPro" id="IPR051799">
    <property type="entry name" value="NADH_flavin_oxidoreductase"/>
</dbReference>
<dbReference type="InterPro" id="IPR013785">
    <property type="entry name" value="Aldolase_TIM"/>
</dbReference>
<dbReference type="PANTHER" id="PTHR43656">
    <property type="entry name" value="BINDING OXIDOREDUCTASE, PUTATIVE (AFU_ORTHOLOGUE AFUA_2G08260)-RELATED"/>
    <property type="match status" value="1"/>
</dbReference>
<evidence type="ECO:0000313" key="4">
    <source>
        <dbReference type="WBParaSite" id="ACAC_0000473801-mRNA-1"/>
    </source>
</evidence>
<reference evidence="3" key="1">
    <citation type="submission" date="2012-09" db="EMBL/GenBank/DDBJ databases">
        <authorList>
            <person name="Martin A.A."/>
        </authorList>
    </citation>
    <scope>NUCLEOTIDE SEQUENCE</scope>
</reference>
<accession>A0A0K0D3U3</accession>
<dbReference type="STRING" id="6313.A0A0K0D3U3"/>
<dbReference type="WBParaSite" id="ACAC_0000473801-mRNA-1">
    <property type="protein sequence ID" value="ACAC_0000473801-mRNA-1"/>
    <property type="gene ID" value="ACAC_0000473801"/>
</dbReference>
<sequence length="227" mass="25409">MVLNSAPRKDIYCLSSCRLQPTNVPICMKCGLDFVELPGGTMEKLAFKYMRDSTRKREAFFLEFAEKIHPVFRRTVVYVTDGWRTAPAMVRAAVDGTTDGKGLGRPITAESDLSEKILRGECYSAANTELDQDDFIITSTARNTQMGQMGKRPYAELKVDDEIAEKYLKDAFIFCPQTEKEIQKSMPNLNAEWVKAGSAAGLSPSVMSELKIELPVCLVLQLLDKTY</sequence>
<evidence type="ECO:0000256" key="2">
    <source>
        <dbReference type="ARBA" id="ARBA00023002"/>
    </source>
</evidence>
<dbReference type="PANTHER" id="PTHR43656:SF5">
    <property type="entry name" value="NADH:FLAVIN OXIDOREDUCTASE_NADH OXIDASE N-TERMINAL DOMAIN-CONTAINING PROTEIN"/>
    <property type="match status" value="1"/>
</dbReference>
<keyword evidence="2" id="KW-0560">Oxidoreductase</keyword>
<dbReference type="Gene3D" id="3.20.20.70">
    <property type="entry name" value="Aldolase class I"/>
    <property type="match status" value="1"/>
</dbReference>
<keyword evidence="3" id="KW-1185">Reference proteome</keyword>
<dbReference type="AlphaFoldDB" id="A0A0K0D3U3"/>
<name>A0A0K0D3U3_ANGCA</name>
<dbReference type="GO" id="GO:0016491">
    <property type="term" value="F:oxidoreductase activity"/>
    <property type="evidence" value="ECO:0007669"/>
    <property type="project" value="UniProtKB-KW"/>
</dbReference>
<reference evidence="4" key="2">
    <citation type="submission" date="2017-02" db="UniProtKB">
        <authorList>
            <consortium name="WormBaseParasite"/>
        </authorList>
    </citation>
    <scope>IDENTIFICATION</scope>
</reference>
<evidence type="ECO:0000313" key="3">
    <source>
        <dbReference type="Proteomes" id="UP000035642"/>
    </source>
</evidence>
<proteinExistence type="predicted"/>
<protein>
    <submittedName>
        <fullName evidence="4">DDE-1 domain-containing protein</fullName>
    </submittedName>
</protein>
<keyword evidence="1" id="KW-0285">Flavoprotein</keyword>
<evidence type="ECO:0000256" key="1">
    <source>
        <dbReference type="ARBA" id="ARBA00022630"/>
    </source>
</evidence>